<sequence>MQTQLADFVKDTPEGREADAILRKCVHCGFCTATCPTYRLLGDELDGPRGRIYLLKQMLEGQKVTTRTQLHLDRCLSCRACETTCPSGVRYGRLADIGRDLLERKVQRPWLQRLQRLALRKLLPYPRRFATILTLARLIRPMLPAALRAKIPPKVSAPQWPAARHTRRVLMLKGCVQPAMAPAIDAAAANVLDRLGISAVRVDGSGCCGALSYHLAAHEEGKAFMRRNIDALWPHIEQGAEAIVSTASGCGLMLKEYADVLKYDSVYAEKAERVSALTRDIGEILAGEDLSSLRSSPVGRIAFHSPCTLQHGQKLNGLVERLLSDLGFELTPVDQPHLCCGSAGTYSLLQPELSQKLLADKIRALEQGRPECIATANIGCWAHLRSSATVPVHHWIELLYLLLEGRHAKSAP</sequence>
<evidence type="ECO:0000256" key="1">
    <source>
        <dbReference type="ARBA" id="ARBA00022485"/>
    </source>
</evidence>
<keyword evidence="6" id="KW-0813">Transport</keyword>
<evidence type="ECO:0000256" key="2">
    <source>
        <dbReference type="ARBA" id="ARBA00022723"/>
    </source>
</evidence>
<proteinExistence type="predicted"/>
<feature type="domain" description="4Fe-4S ferredoxin-type" evidence="7">
    <location>
        <begin position="16"/>
        <end position="45"/>
    </location>
</feature>
<evidence type="ECO:0000313" key="8">
    <source>
        <dbReference type="EMBL" id="CAI8736366.1"/>
    </source>
</evidence>
<reference evidence="8 9" key="1">
    <citation type="submission" date="2023-03" db="EMBL/GenBank/DDBJ databases">
        <authorList>
            <person name="Pearce D."/>
        </authorList>
    </citation>
    <scope>NUCLEOTIDE SEQUENCE [LARGE SCALE GENOMIC DNA]</scope>
    <source>
        <strain evidence="8">Msz</strain>
    </source>
</reference>
<comment type="function">
    <text evidence="6">Component of a complex that catalyzes the oxidation of glycolate to glyoxylate.</text>
</comment>
<dbReference type="GO" id="GO:0019154">
    <property type="term" value="F:glycolate dehydrogenase activity"/>
    <property type="evidence" value="ECO:0007669"/>
    <property type="project" value="UniProtKB-EC"/>
</dbReference>
<dbReference type="RefSeq" id="WP_026610519.1">
    <property type="nucleotide sequence ID" value="NZ_OX458333.1"/>
</dbReference>
<feature type="domain" description="4Fe-4S ferredoxin-type" evidence="7">
    <location>
        <begin position="66"/>
        <end position="95"/>
    </location>
</feature>
<gene>
    <name evidence="8" type="primary">glcF</name>
    <name evidence="8" type="ORF">MSZNOR_0379</name>
</gene>
<dbReference type="SUPFAM" id="SSF54862">
    <property type="entry name" value="4Fe-4S ferredoxins"/>
    <property type="match status" value="1"/>
</dbReference>
<evidence type="ECO:0000259" key="7">
    <source>
        <dbReference type="PROSITE" id="PS51379"/>
    </source>
</evidence>
<dbReference type="InterPro" id="IPR012257">
    <property type="entry name" value="Glc_ox_4Fe-4S"/>
</dbReference>
<comment type="cofactor">
    <cofactor evidence="6">
        <name>[4Fe-4S] cluster</name>
        <dbReference type="ChEBI" id="CHEBI:49883"/>
    </cofactor>
    <text evidence="6">Binds 2 [4Fe-4S] clusters.</text>
</comment>
<keyword evidence="3" id="KW-0677">Repeat</keyword>
<dbReference type="PIRSF" id="PIRSF000139">
    <property type="entry name" value="Glc_ox_4Fe-4S"/>
    <property type="match status" value="1"/>
</dbReference>
<dbReference type="PROSITE" id="PS00198">
    <property type="entry name" value="4FE4S_FER_1"/>
    <property type="match status" value="2"/>
</dbReference>
<evidence type="ECO:0000256" key="5">
    <source>
        <dbReference type="ARBA" id="ARBA00023014"/>
    </source>
</evidence>
<dbReference type="NCBIfam" id="NF008434">
    <property type="entry name" value="PRK11274.1"/>
    <property type="match status" value="1"/>
</dbReference>
<dbReference type="Pfam" id="PF13183">
    <property type="entry name" value="Fer4_8"/>
    <property type="match status" value="1"/>
</dbReference>
<keyword evidence="6" id="KW-0249">Electron transport</keyword>
<dbReference type="InterPro" id="IPR017896">
    <property type="entry name" value="4Fe4S_Fe-S-bd"/>
</dbReference>
<organism evidence="8 9">
    <name type="scientific">Methylocaldum szegediense</name>
    <dbReference type="NCBI Taxonomy" id="73780"/>
    <lineage>
        <taxon>Bacteria</taxon>
        <taxon>Pseudomonadati</taxon>
        <taxon>Pseudomonadota</taxon>
        <taxon>Gammaproteobacteria</taxon>
        <taxon>Methylococcales</taxon>
        <taxon>Methylococcaceae</taxon>
        <taxon>Methylocaldum</taxon>
    </lineage>
</organism>
<keyword evidence="4 6" id="KW-0408">Iron</keyword>
<dbReference type="Pfam" id="PF02754">
    <property type="entry name" value="CCG"/>
    <property type="match status" value="2"/>
</dbReference>
<dbReference type="PROSITE" id="PS51379">
    <property type="entry name" value="4FE4S_FER_2"/>
    <property type="match status" value="2"/>
</dbReference>
<dbReference type="Gene3D" id="1.10.1060.10">
    <property type="entry name" value="Alpha-helical ferredoxin"/>
    <property type="match status" value="1"/>
</dbReference>
<dbReference type="Proteomes" id="UP001162030">
    <property type="component" value="Chromosome"/>
</dbReference>
<comment type="catalytic activity">
    <reaction evidence="6">
        <text>glycolate + A = glyoxylate + AH2</text>
        <dbReference type="Rhea" id="RHEA:21264"/>
        <dbReference type="ChEBI" id="CHEBI:13193"/>
        <dbReference type="ChEBI" id="CHEBI:17499"/>
        <dbReference type="ChEBI" id="CHEBI:29805"/>
        <dbReference type="ChEBI" id="CHEBI:36655"/>
        <dbReference type="EC" id="1.1.99.14"/>
    </reaction>
</comment>
<evidence type="ECO:0000313" key="9">
    <source>
        <dbReference type="Proteomes" id="UP001162030"/>
    </source>
</evidence>
<dbReference type="InterPro" id="IPR009051">
    <property type="entry name" value="Helical_ferredxn"/>
</dbReference>
<protein>
    <recommendedName>
        <fullName evidence="6">Glycolate oxidase iron-sulfur subunit</fullName>
        <ecNumber evidence="6">1.1.99.14</ecNumber>
    </recommendedName>
</protein>
<evidence type="ECO:0000256" key="4">
    <source>
        <dbReference type="ARBA" id="ARBA00023004"/>
    </source>
</evidence>
<dbReference type="EC" id="1.1.99.14" evidence="6"/>
<keyword evidence="1 6" id="KW-0004">4Fe-4S</keyword>
<comment type="catalytic activity">
    <reaction evidence="6">
        <text>(R)-lactate + A = pyruvate + AH2</text>
        <dbReference type="Rhea" id="RHEA:15089"/>
        <dbReference type="ChEBI" id="CHEBI:13193"/>
        <dbReference type="ChEBI" id="CHEBI:15361"/>
        <dbReference type="ChEBI" id="CHEBI:16004"/>
        <dbReference type="ChEBI" id="CHEBI:17499"/>
    </reaction>
</comment>
<keyword evidence="8" id="KW-0560">Oxidoreductase</keyword>
<accession>A0ABM9HWM8</accession>
<evidence type="ECO:0000256" key="3">
    <source>
        <dbReference type="ARBA" id="ARBA00022737"/>
    </source>
</evidence>
<evidence type="ECO:0000256" key="6">
    <source>
        <dbReference type="PIRNR" id="PIRNR000139"/>
    </source>
</evidence>
<dbReference type="EMBL" id="OX458333">
    <property type="protein sequence ID" value="CAI8736366.1"/>
    <property type="molecule type" value="Genomic_DNA"/>
</dbReference>
<keyword evidence="9" id="KW-1185">Reference proteome</keyword>
<dbReference type="PANTHER" id="PTHR32479">
    <property type="entry name" value="GLYCOLATE OXIDASE IRON-SULFUR SUBUNIT"/>
    <property type="match status" value="1"/>
</dbReference>
<keyword evidence="5 6" id="KW-0411">Iron-sulfur</keyword>
<dbReference type="InterPro" id="IPR017900">
    <property type="entry name" value="4Fe4S_Fe_S_CS"/>
</dbReference>
<dbReference type="PANTHER" id="PTHR32479:SF17">
    <property type="entry name" value="GLYCOLATE OXIDASE IRON-SULFUR SUBUNIT"/>
    <property type="match status" value="1"/>
</dbReference>
<name>A0ABM9HWM8_9GAMM</name>
<dbReference type="InterPro" id="IPR004017">
    <property type="entry name" value="Cys_rich_dom"/>
</dbReference>
<keyword evidence="2 6" id="KW-0479">Metal-binding</keyword>